<dbReference type="RefSeq" id="WP_389219117.1">
    <property type="nucleotide sequence ID" value="NZ_JBIACJ010000004.1"/>
</dbReference>
<keyword evidence="3" id="KW-1185">Reference proteome</keyword>
<organism evidence="2 3">
    <name type="scientific">Cytobacillus mangrovibacter</name>
    <dbReference type="NCBI Taxonomy" id="3299024"/>
    <lineage>
        <taxon>Bacteria</taxon>
        <taxon>Bacillati</taxon>
        <taxon>Bacillota</taxon>
        <taxon>Bacilli</taxon>
        <taxon>Bacillales</taxon>
        <taxon>Bacillaceae</taxon>
        <taxon>Cytobacillus</taxon>
    </lineage>
</organism>
<sequence>MMINHTQEILNTIKKLGMKVEYELNDSIQEALNQPDILKETNARSQLVAASIQKLQQTVEHLSIPFNFPTKSDVANTTKLFIQAEEKLDLLEEQVIHLNHSIEDLKNMITNNHSYSKRVVE</sequence>
<comment type="caution">
    <text evidence="2">The sequence shown here is derived from an EMBL/GenBank/DDBJ whole genome shotgun (WGS) entry which is preliminary data.</text>
</comment>
<evidence type="ECO:0008006" key="4">
    <source>
        <dbReference type="Google" id="ProtNLM"/>
    </source>
</evidence>
<dbReference type="Proteomes" id="UP001601058">
    <property type="component" value="Unassembled WGS sequence"/>
</dbReference>
<accession>A0ABW6JXR7</accession>
<protein>
    <recommendedName>
        <fullName evidence="4">LXG domain-containing protein</fullName>
    </recommendedName>
</protein>
<feature type="coiled-coil region" evidence="1">
    <location>
        <begin position="74"/>
        <end position="108"/>
    </location>
</feature>
<proteinExistence type="predicted"/>
<gene>
    <name evidence="2" type="ORF">ACFYKT_10175</name>
</gene>
<dbReference type="EMBL" id="JBIACJ010000004">
    <property type="protein sequence ID" value="MFE8696703.1"/>
    <property type="molecule type" value="Genomic_DNA"/>
</dbReference>
<reference evidence="2 3" key="1">
    <citation type="submission" date="2024-08" db="EMBL/GenBank/DDBJ databases">
        <title>Two novel Cytobacillus novel species.</title>
        <authorList>
            <person name="Liu G."/>
        </authorList>
    </citation>
    <scope>NUCLEOTIDE SEQUENCE [LARGE SCALE GENOMIC DNA]</scope>
    <source>
        <strain evidence="2 3">FJAT-53684</strain>
    </source>
</reference>
<evidence type="ECO:0000313" key="3">
    <source>
        <dbReference type="Proteomes" id="UP001601058"/>
    </source>
</evidence>
<evidence type="ECO:0000313" key="2">
    <source>
        <dbReference type="EMBL" id="MFE8696703.1"/>
    </source>
</evidence>
<evidence type="ECO:0000256" key="1">
    <source>
        <dbReference type="SAM" id="Coils"/>
    </source>
</evidence>
<name>A0ABW6JXR7_9BACI</name>
<keyword evidence="1" id="KW-0175">Coiled coil</keyword>